<accession>V6DHG0</accession>
<sequence>MKKITLIIILINFTIILSMQTRKQWQEDFKVLKSYIINSEAHYLELEQDKLAHLEYIYLSELEFINNNKNQLLSIFKKIPFNYISKYLNIILDIRTKGQSLEIQKDTKKNYQYYTKYYIEIMLYRMALNGNRNTINYKIFRFIYDTGFYILDNPIFIKFLEYTNNISNEEDLKKYIALEEIKINKIKQILKEQIQAVKET</sequence>
<protein>
    <submittedName>
        <fullName evidence="1">Uncharacterized protein</fullName>
    </submittedName>
</protein>
<evidence type="ECO:0000313" key="2">
    <source>
        <dbReference type="Proteomes" id="UP000018769"/>
    </source>
</evidence>
<dbReference type="Proteomes" id="UP000018769">
    <property type="component" value="Chromosome I"/>
</dbReference>
<reference evidence="1 2" key="1">
    <citation type="journal article" date="2015" name="Biol. Direct">
        <title>Babela massiliensis, a representative of a widespread bacterial phylum with unusual adaptations to parasitism in amoebae.</title>
        <authorList>
            <person name="Pagnier I."/>
            <person name="Yutin N."/>
            <person name="Croce O."/>
            <person name="Makarova K.S."/>
            <person name="Wolf Y.I."/>
            <person name="Benamar S."/>
            <person name="Raoult D."/>
            <person name="Koonin E.V."/>
            <person name="La Scola B."/>
        </authorList>
    </citation>
    <scope>NUCLEOTIDE SEQUENCE [LARGE SCALE GENOMIC DNA]</scope>
    <source>
        <strain evidence="2">BABL1</strain>
    </source>
</reference>
<dbReference type="EMBL" id="HG793133">
    <property type="protein sequence ID" value="CDK31027.1"/>
    <property type="molecule type" value="Genomic_DNA"/>
</dbReference>
<organism evidence="1 2">
    <name type="scientific">Candidatus Babela massiliensis</name>
    <dbReference type="NCBI Taxonomy" id="673862"/>
    <lineage>
        <taxon>Bacteria</taxon>
        <taxon>Candidatus Babelota</taxon>
        <taxon>Candidatus Babeliae</taxon>
        <taxon>Candidatus Babeliales</taxon>
        <taxon>Candidatus Babeliaceae</taxon>
        <taxon>Candidatus Babela</taxon>
    </lineage>
</organism>
<dbReference type="STRING" id="673862.BABL1_gene_738"/>
<evidence type="ECO:0000313" key="1">
    <source>
        <dbReference type="EMBL" id="CDK31027.1"/>
    </source>
</evidence>
<name>V6DHG0_9BACT</name>
<dbReference type="AlphaFoldDB" id="V6DHG0"/>
<gene>
    <name evidence="1" type="ORF">BABL1_gene_738</name>
</gene>
<dbReference type="KEGG" id="dpb:BABL1_gene_738"/>
<proteinExistence type="predicted"/>
<dbReference type="HOGENOM" id="CLU_1364078_0_0_7"/>
<keyword evidence="2" id="KW-1185">Reference proteome</keyword>